<reference evidence="3 4" key="1">
    <citation type="journal article" date="2022" name="Microorganisms">
        <title>Genome Sequence and Characterization of a Xanthorhodopsin-Containing, Aerobic Anoxygenic Phototrophic Rhodobacter Species, Isolated from Mesophilic Conditions at Yellowstone National Park.</title>
        <authorList>
            <person name="Kyndt J.A."/>
            <person name="Robertson S."/>
            <person name="Shoffstall I.B."/>
            <person name="Ramaley R.F."/>
            <person name="Meyer T.E."/>
        </authorList>
    </citation>
    <scope>NUCLEOTIDE SEQUENCE [LARGE SCALE GENOMIC DNA]</scope>
    <source>
        <strain evidence="3 4">M37P</strain>
    </source>
</reference>
<dbReference type="RefSeq" id="WP_166403704.1">
    <property type="nucleotide sequence ID" value="NZ_JAANHS010000010.1"/>
</dbReference>
<dbReference type="PANTHER" id="PTHR48081">
    <property type="entry name" value="AB HYDROLASE SUPERFAMILY PROTEIN C4A8.06C"/>
    <property type="match status" value="1"/>
</dbReference>
<keyword evidence="1 3" id="KW-0378">Hydrolase</keyword>
<dbReference type="GO" id="GO:0016787">
    <property type="term" value="F:hydrolase activity"/>
    <property type="evidence" value="ECO:0007669"/>
    <property type="project" value="UniProtKB-KW"/>
</dbReference>
<dbReference type="SUPFAM" id="SSF53474">
    <property type="entry name" value="alpha/beta-Hydrolases"/>
    <property type="match status" value="1"/>
</dbReference>
<evidence type="ECO:0000256" key="1">
    <source>
        <dbReference type="ARBA" id="ARBA00022801"/>
    </source>
</evidence>
<dbReference type="Proteomes" id="UP001515660">
    <property type="component" value="Unassembled WGS sequence"/>
</dbReference>
<protein>
    <submittedName>
        <fullName evidence="3">Alpha/beta hydrolase</fullName>
    </submittedName>
</protein>
<dbReference type="InterPro" id="IPR049492">
    <property type="entry name" value="BD-FAE-like_dom"/>
</dbReference>
<gene>
    <name evidence="3" type="ORF">G8O29_13215</name>
</gene>
<keyword evidence="4" id="KW-1185">Reference proteome</keyword>
<comment type="caution">
    <text evidence="3">The sequence shown here is derived from an EMBL/GenBank/DDBJ whole genome shotgun (WGS) entry which is preliminary data.</text>
</comment>
<organism evidence="3 4">
    <name type="scientific">Rhodobacter calidifons</name>
    <dbReference type="NCBI Taxonomy" id="2715277"/>
    <lineage>
        <taxon>Bacteria</taxon>
        <taxon>Pseudomonadati</taxon>
        <taxon>Pseudomonadota</taxon>
        <taxon>Alphaproteobacteria</taxon>
        <taxon>Rhodobacterales</taxon>
        <taxon>Rhodobacter group</taxon>
        <taxon>Rhodobacter</taxon>
    </lineage>
</organism>
<accession>A0ABX0G8V9</accession>
<dbReference type="Gene3D" id="3.40.50.1820">
    <property type="entry name" value="alpha/beta hydrolase"/>
    <property type="match status" value="1"/>
</dbReference>
<name>A0ABX0G8V9_9RHOB</name>
<proteinExistence type="predicted"/>
<sequence>MPGLIRRTLMIGGAAAAAGGLALWRWRAPGAKDIAYGNDPRQVMDLTLPRGTSPAPILVMVHGGAFRVGDKSDLAIWPEILDAGIAVVRVNYRLSGTAKWPAQGEDVLAAIVHLQREGAELGLDPSRIVLLGQSAGAFLAVGTALSLVEVGLRPRGVVSLFGPMDFSTMDQDMKTLGRTPQMGWTDPADSAESQLLGYAVGDRRAEARAMGPIGRLSQLKEPLPPILIRHGDADPLIADLQAKRLREAWLAADPTARVDYKLVPGAGHGGEAFETDPVRTEVLAFVRAAVA</sequence>
<dbReference type="EMBL" id="JAANHS010000010">
    <property type="protein sequence ID" value="NHB77679.1"/>
    <property type="molecule type" value="Genomic_DNA"/>
</dbReference>
<evidence type="ECO:0000313" key="3">
    <source>
        <dbReference type="EMBL" id="NHB77679.1"/>
    </source>
</evidence>
<feature type="domain" description="BD-FAE-like" evidence="2">
    <location>
        <begin position="44"/>
        <end position="247"/>
    </location>
</feature>
<evidence type="ECO:0000313" key="4">
    <source>
        <dbReference type="Proteomes" id="UP001515660"/>
    </source>
</evidence>
<dbReference type="InterPro" id="IPR050300">
    <property type="entry name" value="GDXG_lipolytic_enzyme"/>
</dbReference>
<dbReference type="InterPro" id="IPR029058">
    <property type="entry name" value="AB_hydrolase_fold"/>
</dbReference>
<evidence type="ECO:0000259" key="2">
    <source>
        <dbReference type="Pfam" id="PF20434"/>
    </source>
</evidence>
<dbReference type="Pfam" id="PF20434">
    <property type="entry name" value="BD-FAE"/>
    <property type="match status" value="1"/>
</dbReference>